<dbReference type="EMBL" id="BMLV01000007">
    <property type="protein sequence ID" value="GGP06554.1"/>
    <property type="molecule type" value="Genomic_DNA"/>
</dbReference>
<name>A0ABQ2NLP2_9FLAO</name>
<protein>
    <submittedName>
        <fullName evidence="4">Polysaccharide biosynthesis protein CapD</fullName>
    </submittedName>
</protein>
<evidence type="ECO:0000256" key="2">
    <source>
        <dbReference type="SAM" id="Phobius"/>
    </source>
</evidence>
<feature type="transmembrane region" description="Helical" evidence="2">
    <location>
        <begin position="165"/>
        <end position="182"/>
    </location>
</feature>
<accession>A0ABQ2NLP2</accession>
<comment type="similarity">
    <text evidence="1">Belongs to the polysaccharide synthase family.</text>
</comment>
<organism evidence="4 5">
    <name type="scientific">Cloacibacterium rupense</name>
    <dbReference type="NCBI Taxonomy" id="517423"/>
    <lineage>
        <taxon>Bacteria</taxon>
        <taxon>Pseudomonadati</taxon>
        <taxon>Bacteroidota</taxon>
        <taxon>Flavobacteriia</taxon>
        <taxon>Flavobacteriales</taxon>
        <taxon>Weeksellaceae</taxon>
    </lineage>
</organism>
<dbReference type="SUPFAM" id="SSF51735">
    <property type="entry name" value="NAD(P)-binding Rossmann-fold domains"/>
    <property type="match status" value="1"/>
</dbReference>
<comment type="caution">
    <text evidence="4">The sequence shown here is derived from an EMBL/GenBank/DDBJ whole genome shotgun (WGS) entry which is preliminary data.</text>
</comment>
<dbReference type="RefSeq" id="WP_188618669.1">
    <property type="nucleotide sequence ID" value="NZ_BMLV01000007.1"/>
</dbReference>
<evidence type="ECO:0000313" key="5">
    <source>
        <dbReference type="Proteomes" id="UP000620064"/>
    </source>
</evidence>
<keyword evidence="2" id="KW-0812">Transmembrane</keyword>
<feature type="transmembrane region" description="Helical" evidence="2">
    <location>
        <begin position="122"/>
        <end position="144"/>
    </location>
</feature>
<dbReference type="InterPro" id="IPR036291">
    <property type="entry name" value="NAD(P)-bd_dom_sf"/>
</dbReference>
<dbReference type="PANTHER" id="PTHR43318:SF1">
    <property type="entry name" value="POLYSACCHARIDE BIOSYNTHESIS PROTEIN EPSC-RELATED"/>
    <property type="match status" value="1"/>
</dbReference>
<feature type="transmembrane region" description="Helical" evidence="2">
    <location>
        <begin position="60"/>
        <end position="84"/>
    </location>
</feature>
<feature type="domain" description="Polysaccharide biosynthesis protein CapD-like" evidence="3">
    <location>
        <begin position="304"/>
        <end position="588"/>
    </location>
</feature>
<feature type="transmembrane region" description="Helical" evidence="2">
    <location>
        <begin position="27"/>
        <end position="48"/>
    </location>
</feature>
<keyword evidence="2" id="KW-0472">Membrane</keyword>
<dbReference type="CDD" id="cd05237">
    <property type="entry name" value="UDP_invert_4-6DH_SDR_e"/>
    <property type="match status" value="1"/>
</dbReference>
<dbReference type="InterPro" id="IPR003869">
    <property type="entry name" value="Polysac_CapD-like"/>
</dbReference>
<reference evidence="5" key="1">
    <citation type="journal article" date="2019" name="Int. J. Syst. Evol. Microbiol.">
        <title>The Global Catalogue of Microorganisms (GCM) 10K type strain sequencing project: providing services to taxonomists for standard genome sequencing and annotation.</title>
        <authorList>
            <consortium name="The Broad Institute Genomics Platform"/>
            <consortium name="The Broad Institute Genome Sequencing Center for Infectious Disease"/>
            <person name="Wu L."/>
            <person name="Ma J."/>
        </authorList>
    </citation>
    <scope>NUCLEOTIDE SEQUENCE [LARGE SCALE GENOMIC DNA]</scope>
    <source>
        <strain evidence="5">CGMCC 1.7656</strain>
    </source>
</reference>
<keyword evidence="2" id="KW-1133">Transmembrane helix</keyword>
<evidence type="ECO:0000259" key="3">
    <source>
        <dbReference type="Pfam" id="PF02719"/>
    </source>
</evidence>
<gene>
    <name evidence="4" type="primary">wbpM</name>
    <name evidence="4" type="ORF">GCM10010992_27020</name>
</gene>
<dbReference type="Proteomes" id="UP000620064">
    <property type="component" value="Unassembled WGS sequence"/>
</dbReference>
<dbReference type="Gene3D" id="3.40.50.720">
    <property type="entry name" value="NAD(P)-binding Rossmann-like Domain"/>
    <property type="match status" value="2"/>
</dbReference>
<feature type="transmembrane region" description="Helical" evidence="2">
    <location>
        <begin position="96"/>
        <end position="116"/>
    </location>
</feature>
<dbReference type="InterPro" id="IPR051203">
    <property type="entry name" value="Polysaccharide_Synthase-Rel"/>
</dbReference>
<sequence>MFRVNREMITSGDNYLKISSLRYLPRWMVLLMDVSILFISLSISYYILSNITTLPSVLPVVAMYAIVIGITVTFMLIFNTYSGIIRHSSFVDLQKIFWSLFLAIVVILGGKYAILLTTKIKIFYTPLILLYFVISFTLLLVFRITVKQSFLFLKKLKKSQEKKRLLVLGISNHSVAIAGAILDNDNLPYEMNGFLTKRNDSKYARLLGKRIITREMVLKKTKEQLAIDGVLLLRELLDKDELDEWVTLLLEKDIEIFQAPIVEEFSNNRIEANIRNLQIEDLLERTPIKIQNGEIMKRHFEKAILVTGGAGSIGSEIVRQVAQFKPSLIVVLDQAETPLYEIEIELREKFPDVNFKFILADISNNLRLEPIFEKYNFSMVYHAAAYKHVPMIEHNPHEAVLVNVLGSKNLALLASKYKVSRFVMISTDKAVNPTNVMGASKRVAELFVQSLQDIEGNTTKFITTRFGNVLGSNGSVIPHFKRQIQNGGPVTITHPDIVRYFMTIPEACELVLQAGSMGQGGEIYMFDMGKPIKILDLAQKMIKLSGLEIDKDIKITFTGLRHGEKLYEELLTDGSKTLPTPNEKIMVSKDPTMEFNEINTLIKKVIKAALRRDKIEVVIFMKKIVPEFKSNNSIFEKLDK</sequence>
<proteinExistence type="inferred from homology"/>
<dbReference type="Pfam" id="PF02719">
    <property type="entry name" value="Polysacc_synt_2"/>
    <property type="match status" value="1"/>
</dbReference>
<dbReference type="PANTHER" id="PTHR43318">
    <property type="entry name" value="UDP-N-ACETYLGLUCOSAMINE 4,6-DEHYDRATASE"/>
    <property type="match status" value="1"/>
</dbReference>
<keyword evidence="5" id="KW-1185">Reference proteome</keyword>
<evidence type="ECO:0000313" key="4">
    <source>
        <dbReference type="EMBL" id="GGP06554.1"/>
    </source>
</evidence>
<evidence type="ECO:0000256" key="1">
    <source>
        <dbReference type="ARBA" id="ARBA00007430"/>
    </source>
</evidence>